<dbReference type="InterPro" id="IPR007387">
    <property type="entry name" value="TRAP_DctQ"/>
</dbReference>
<evidence type="ECO:0000256" key="3">
    <source>
        <dbReference type="ARBA" id="ARBA00022475"/>
    </source>
</evidence>
<evidence type="ECO:0000256" key="4">
    <source>
        <dbReference type="ARBA" id="ARBA00022519"/>
    </source>
</evidence>
<dbReference type="PANTHER" id="PTHR35011:SF4">
    <property type="entry name" value="SLL1102 PROTEIN"/>
    <property type="match status" value="1"/>
</dbReference>
<keyword evidence="6 9" id="KW-1133">Transmembrane helix</keyword>
<evidence type="ECO:0000313" key="12">
    <source>
        <dbReference type="Proteomes" id="UP000593846"/>
    </source>
</evidence>
<dbReference type="InterPro" id="IPR055348">
    <property type="entry name" value="DctQ"/>
</dbReference>
<dbReference type="EMBL" id="CP063311">
    <property type="protein sequence ID" value="QOV23205.1"/>
    <property type="molecule type" value="Genomic_DNA"/>
</dbReference>
<dbReference type="Proteomes" id="UP000593846">
    <property type="component" value="Chromosome"/>
</dbReference>
<evidence type="ECO:0000256" key="5">
    <source>
        <dbReference type="ARBA" id="ARBA00022692"/>
    </source>
</evidence>
<feature type="transmembrane region" description="Helical" evidence="9">
    <location>
        <begin position="96"/>
        <end position="121"/>
    </location>
</feature>
<accession>A0A7S6TZM0</accession>
<keyword evidence="12" id="KW-1185">Reference proteome</keyword>
<feature type="transmembrane region" description="Helical" evidence="9">
    <location>
        <begin position="58"/>
        <end position="75"/>
    </location>
</feature>
<dbReference type="RefSeq" id="WP_200988804.1">
    <property type="nucleotide sequence ID" value="NZ_CP063311.1"/>
</dbReference>
<evidence type="ECO:0000256" key="6">
    <source>
        <dbReference type="ARBA" id="ARBA00022989"/>
    </source>
</evidence>
<comment type="similarity">
    <text evidence="8">Belongs to the TRAP transporter small permease family.</text>
</comment>
<evidence type="ECO:0000256" key="7">
    <source>
        <dbReference type="ARBA" id="ARBA00023136"/>
    </source>
</evidence>
<dbReference type="PANTHER" id="PTHR35011">
    <property type="entry name" value="2,3-DIKETO-L-GULONATE TRAP TRANSPORTER SMALL PERMEASE PROTEIN YIAM"/>
    <property type="match status" value="1"/>
</dbReference>
<keyword evidence="3" id="KW-1003">Cell membrane</keyword>
<evidence type="ECO:0000256" key="2">
    <source>
        <dbReference type="ARBA" id="ARBA00022448"/>
    </source>
</evidence>
<comment type="subcellular location">
    <subcellularLocation>
        <location evidence="1">Cell inner membrane</location>
        <topology evidence="1">Multi-pass membrane protein</topology>
    </subcellularLocation>
</comment>
<evidence type="ECO:0000256" key="8">
    <source>
        <dbReference type="ARBA" id="ARBA00038436"/>
    </source>
</evidence>
<reference evidence="12" key="1">
    <citation type="submission" date="2020-10" db="EMBL/GenBank/DDBJ databases">
        <title>Genome-based taxonomic classification of the species Anabaenopsis elenkinii.</title>
        <authorList>
            <person name="Delbaje E."/>
            <person name="Andreote A.P.D."/>
            <person name="Pellegrinetti T.A."/>
            <person name="Cruz R.B."/>
            <person name="Branco L.H.Z."/>
            <person name="Fiore M.F."/>
        </authorList>
    </citation>
    <scope>NUCLEOTIDE SEQUENCE [LARGE SCALE GENOMIC DNA]</scope>
    <source>
        <strain evidence="12">CCIBt3563</strain>
    </source>
</reference>
<feature type="transmembrane region" description="Helical" evidence="9">
    <location>
        <begin position="21"/>
        <end position="38"/>
    </location>
</feature>
<feature type="transmembrane region" description="Helical" evidence="9">
    <location>
        <begin position="141"/>
        <end position="163"/>
    </location>
</feature>
<dbReference type="Pfam" id="PF04290">
    <property type="entry name" value="DctQ"/>
    <property type="match status" value="1"/>
</dbReference>
<name>A0A7S6TZM0_9CYAN</name>
<evidence type="ECO:0000256" key="9">
    <source>
        <dbReference type="SAM" id="Phobius"/>
    </source>
</evidence>
<dbReference type="GO" id="GO:0005886">
    <property type="term" value="C:plasma membrane"/>
    <property type="evidence" value="ECO:0007669"/>
    <property type="project" value="UniProtKB-SubCell"/>
</dbReference>
<keyword evidence="5 9" id="KW-0812">Transmembrane</keyword>
<feature type="domain" description="Tripartite ATP-independent periplasmic transporters DctQ component" evidence="10">
    <location>
        <begin position="29"/>
        <end position="166"/>
    </location>
</feature>
<evidence type="ECO:0000313" key="11">
    <source>
        <dbReference type="EMBL" id="QOV23205.1"/>
    </source>
</evidence>
<proteinExistence type="inferred from homology"/>
<keyword evidence="2" id="KW-0813">Transport</keyword>
<evidence type="ECO:0000259" key="10">
    <source>
        <dbReference type="Pfam" id="PF04290"/>
    </source>
</evidence>
<dbReference type="KEGG" id="aee:IM676_02350"/>
<keyword evidence="4" id="KW-0997">Cell inner membrane</keyword>
<dbReference type="AlphaFoldDB" id="A0A7S6TZM0"/>
<gene>
    <name evidence="11" type="ORF">IM676_02350</name>
</gene>
<evidence type="ECO:0000256" key="1">
    <source>
        <dbReference type="ARBA" id="ARBA00004429"/>
    </source>
</evidence>
<sequence length="190" mass="21736">MEKLLKIARIIDICTEKIGQLTSWLVLVMVILGVWNVSGRYLGRFVGINLTSNAYIEAQWYIFALLFLWGAGYALKHNEHVRVDVFYNNWSPRRRALVDLLGSILFLIPFSLMVIFFSWGSIVDSWQIWETSPDPDGLPRYPIKTMIIVCFVLLIMQGISQAIKNWAIWQGRLDGVASTIPPEEDDDTGL</sequence>
<keyword evidence="7 9" id="KW-0472">Membrane</keyword>
<organism evidence="11 12">
    <name type="scientific">Anabaenopsis elenkinii CCIBt3563</name>
    <dbReference type="NCBI Taxonomy" id="2779889"/>
    <lineage>
        <taxon>Bacteria</taxon>
        <taxon>Bacillati</taxon>
        <taxon>Cyanobacteriota</taxon>
        <taxon>Cyanophyceae</taxon>
        <taxon>Nostocales</taxon>
        <taxon>Nodulariaceae</taxon>
        <taxon>Anabaenopsis</taxon>
    </lineage>
</organism>
<protein>
    <submittedName>
        <fullName evidence="11">TRAP transporter small permease subunit</fullName>
    </submittedName>
</protein>